<dbReference type="PANTHER" id="PTHR16509:SF1">
    <property type="entry name" value="MANGANESE-DEPENDENT ADP-RIBOSE_CDP-ALCOHOL DIPHOSPHATASE"/>
    <property type="match status" value="1"/>
</dbReference>
<protein>
    <recommendedName>
        <fullName evidence="1">Calcineurin-like phosphoesterase domain-containing protein</fullName>
    </recommendedName>
</protein>
<dbReference type="EMBL" id="SZPQ01000021">
    <property type="protein sequence ID" value="TKI05181.1"/>
    <property type="molecule type" value="Genomic_DNA"/>
</dbReference>
<proteinExistence type="predicted"/>
<name>A0ABY2SNA9_9HYPH</name>
<dbReference type="Gene3D" id="3.60.21.10">
    <property type="match status" value="1"/>
</dbReference>
<dbReference type="Proteomes" id="UP000305202">
    <property type="component" value="Unassembled WGS sequence"/>
</dbReference>
<evidence type="ECO:0000313" key="2">
    <source>
        <dbReference type="EMBL" id="TKI05181.1"/>
    </source>
</evidence>
<evidence type="ECO:0000313" key="3">
    <source>
        <dbReference type="Proteomes" id="UP000305202"/>
    </source>
</evidence>
<dbReference type="RefSeq" id="WP_136990964.1">
    <property type="nucleotide sequence ID" value="NZ_SZPQ01000021.1"/>
</dbReference>
<evidence type="ECO:0000259" key="1">
    <source>
        <dbReference type="Pfam" id="PF00149"/>
    </source>
</evidence>
<dbReference type="InterPro" id="IPR004843">
    <property type="entry name" value="Calcineurin-like_PHP"/>
</dbReference>
<sequence>MISALTPWQLRALGDVGALYQVPSFNETAEPGILRFGLIADPQYADADMSHGRYYRHSLRKLATAIAGLNEWPLDFVVTLGDLVDRDWQSFRAVQHGYQALRHPHVVVMGNHDAAVLSRRLADQHPPLGLPKFYFQFRIAGYRIIAIDGNDISLYCNPANGDDRQQAQRMLAQLAAEQKPQAQDWNGALSNRQLQWLETCLQDAQDCRETIVALGHYPLAPAGRHNLWNDETVAALLCRHRTRVYFAGHQHGGAYQRIADTDFITLKGMVDGEDTIPYAIVELRGREMTLSGHGPELSRILP</sequence>
<dbReference type="PANTHER" id="PTHR16509">
    <property type="match status" value="1"/>
</dbReference>
<comment type="caution">
    <text evidence="2">The sequence shown here is derived from an EMBL/GenBank/DDBJ whole genome shotgun (WGS) entry which is preliminary data.</text>
</comment>
<reference evidence="2 3" key="1">
    <citation type="submission" date="2019-04" db="EMBL/GenBank/DDBJ databases">
        <authorList>
            <person name="Li M."/>
            <person name="Gao C."/>
        </authorList>
    </citation>
    <scope>NUCLEOTIDE SEQUENCE [LARGE SCALE GENOMIC DNA]</scope>
    <source>
        <strain evidence="2 3">BGMRC 2031</strain>
    </source>
</reference>
<dbReference type="Pfam" id="PF00149">
    <property type="entry name" value="Metallophos"/>
    <property type="match status" value="1"/>
</dbReference>
<keyword evidence="3" id="KW-1185">Reference proteome</keyword>
<dbReference type="InterPro" id="IPR029052">
    <property type="entry name" value="Metallo-depent_PP-like"/>
</dbReference>
<organism evidence="2 3">
    <name type="scientific">Martelella alba</name>
    <dbReference type="NCBI Taxonomy" id="2590451"/>
    <lineage>
        <taxon>Bacteria</taxon>
        <taxon>Pseudomonadati</taxon>
        <taxon>Pseudomonadota</taxon>
        <taxon>Alphaproteobacteria</taxon>
        <taxon>Hyphomicrobiales</taxon>
        <taxon>Aurantimonadaceae</taxon>
        <taxon>Martelella</taxon>
    </lineage>
</organism>
<feature type="domain" description="Calcineurin-like phosphoesterase" evidence="1">
    <location>
        <begin position="35"/>
        <end position="252"/>
    </location>
</feature>
<accession>A0ABY2SNA9</accession>
<gene>
    <name evidence="2" type="ORF">FCN80_14915</name>
</gene>
<dbReference type="SUPFAM" id="SSF56300">
    <property type="entry name" value="Metallo-dependent phosphatases"/>
    <property type="match status" value="1"/>
</dbReference>